<protein>
    <submittedName>
        <fullName evidence="1">Uncharacterized protein</fullName>
    </submittedName>
</protein>
<dbReference type="Proteomes" id="UP001281147">
    <property type="component" value="Unassembled WGS sequence"/>
</dbReference>
<organism evidence="1 2">
    <name type="scientific">Vermiconidia calcicola</name>
    <dbReference type="NCBI Taxonomy" id="1690605"/>
    <lineage>
        <taxon>Eukaryota</taxon>
        <taxon>Fungi</taxon>
        <taxon>Dikarya</taxon>
        <taxon>Ascomycota</taxon>
        <taxon>Pezizomycotina</taxon>
        <taxon>Dothideomycetes</taxon>
        <taxon>Dothideomycetidae</taxon>
        <taxon>Mycosphaerellales</taxon>
        <taxon>Extremaceae</taxon>
        <taxon>Vermiconidia</taxon>
    </lineage>
</organism>
<sequence length="216" mass="24900">MAECGRNAANGSAKKWKEAIDIKYHGKKGRRMETAQDFDQQLWQYQAVSDIPCVLFADELMAAFPDAKVILTTRDEEGWKIWWFAQLVDWEYAYYYIPLLRSTLRIWSGDGERNLAKLKKGYRTHNEHMRSVVPKKNLLEYHASQGWKPLCAFLGKAIPAEPMPKVNEGMWVAEVHKSMGYNRIIVGTTRLLKNVVPLLGVAIRLWLYRGGVRSIV</sequence>
<name>A0ACC3NGB6_9PEZI</name>
<dbReference type="EMBL" id="JAUTXU010000042">
    <property type="protein sequence ID" value="KAK3716513.1"/>
    <property type="molecule type" value="Genomic_DNA"/>
</dbReference>
<evidence type="ECO:0000313" key="2">
    <source>
        <dbReference type="Proteomes" id="UP001281147"/>
    </source>
</evidence>
<accession>A0ACC3NGB6</accession>
<comment type="caution">
    <text evidence="1">The sequence shown here is derived from an EMBL/GenBank/DDBJ whole genome shotgun (WGS) entry which is preliminary data.</text>
</comment>
<evidence type="ECO:0000313" key="1">
    <source>
        <dbReference type="EMBL" id="KAK3716513.1"/>
    </source>
</evidence>
<keyword evidence="2" id="KW-1185">Reference proteome</keyword>
<proteinExistence type="predicted"/>
<reference evidence="1" key="1">
    <citation type="submission" date="2023-07" db="EMBL/GenBank/DDBJ databases">
        <title>Black Yeasts Isolated from many extreme environments.</title>
        <authorList>
            <person name="Coleine C."/>
            <person name="Stajich J.E."/>
            <person name="Selbmann L."/>
        </authorList>
    </citation>
    <scope>NUCLEOTIDE SEQUENCE</scope>
    <source>
        <strain evidence="1">CCFEE 5714</strain>
    </source>
</reference>
<gene>
    <name evidence="1" type="ORF">LTR37_006409</name>
</gene>